<dbReference type="Proteomes" id="UP000789901">
    <property type="component" value="Unassembled WGS sequence"/>
</dbReference>
<accession>A0ABN7W626</accession>
<dbReference type="EMBL" id="CAJVQB010032232">
    <property type="protein sequence ID" value="CAG8818028.1"/>
    <property type="molecule type" value="Genomic_DNA"/>
</dbReference>
<comment type="caution">
    <text evidence="1">The sequence shown here is derived from an EMBL/GenBank/DDBJ whole genome shotgun (WGS) entry which is preliminary data.</text>
</comment>
<evidence type="ECO:0000313" key="2">
    <source>
        <dbReference type="Proteomes" id="UP000789901"/>
    </source>
</evidence>
<name>A0ABN7W626_GIGMA</name>
<protein>
    <submittedName>
        <fullName evidence="1">20915_t:CDS:1</fullName>
    </submittedName>
</protein>
<proteinExistence type="predicted"/>
<reference evidence="1 2" key="1">
    <citation type="submission" date="2021-06" db="EMBL/GenBank/DDBJ databases">
        <authorList>
            <person name="Kallberg Y."/>
            <person name="Tangrot J."/>
            <person name="Rosling A."/>
        </authorList>
    </citation>
    <scope>NUCLEOTIDE SEQUENCE [LARGE SCALE GENOMIC DNA]</scope>
    <source>
        <strain evidence="1 2">120-4 pot B 10/14</strain>
    </source>
</reference>
<gene>
    <name evidence="1" type="ORF">GMARGA_LOCUS26953</name>
</gene>
<evidence type="ECO:0000313" key="1">
    <source>
        <dbReference type="EMBL" id="CAG8818028.1"/>
    </source>
</evidence>
<keyword evidence="2" id="KW-1185">Reference proteome</keyword>
<organism evidence="1 2">
    <name type="scientific">Gigaspora margarita</name>
    <dbReference type="NCBI Taxonomy" id="4874"/>
    <lineage>
        <taxon>Eukaryota</taxon>
        <taxon>Fungi</taxon>
        <taxon>Fungi incertae sedis</taxon>
        <taxon>Mucoromycota</taxon>
        <taxon>Glomeromycotina</taxon>
        <taxon>Glomeromycetes</taxon>
        <taxon>Diversisporales</taxon>
        <taxon>Gigasporaceae</taxon>
        <taxon>Gigaspora</taxon>
    </lineage>
</organism>
<sequence>SNRKMRLPSPRKVVMANTEIQIITANIGKKKEIGSWLSR</sequence>
<feature type="non-terminal residue" evidence="1">
    <location>
        <position position="1"/>
    </location>
</feature>